<dbReference type="EMBL" id="JBHSXS010000027">
    <property type="protein sequence ID" value="MFC6884475.1"/>
    <property type="molecule type" value="Genomic_DNA"/>
</dbReference>
<keyword evidence="1" id="KW-0472">Membrane</keyword>
<proteinExistence type="predicted"/>
<comment type="caution">
    <text evidence="2">The sequence shown here is derived from an EMBL/GenBank/DDBJ whole genome shotgun (WGS) entry which is preliminary data.</text>
</comment>
<gene>
    <name evidence="2" type="ORF">ACFQKB_32275</name>
</gene>
<dbReference type="InterPro" id="IPR047789">
    <property type="entry name" value="CU044_5270-like"/>
</dbReference>
<keyword evidence="1" id="KW-0812">Transmembrane</keyword>
<evidence type="ECO:0000256" key="1">
    <source>
        <dbReference type="SAM" id="Phobius"/>
    </source>
</evidence>
<reference evidence="3" key="1">
    <citation type="journal article" date="2019" name="Int. J. Syst. Evol. Microbiol.">
        <title>The Global Catalogue of Microorganisms (GCM) 10K type strain sequencing project: providing services to taxonomists for standard genome sequencing and annotation.</title>
        <authorList>
            <consortium name="The Broad Institute Genomics Platform"/>
            <consortium name="The Broad Institute Genome Sequencing Center for Infectious Disease"/>
            <person name="Wu L."/>
            <person name="Ma J."/>
        </authorList>
    </citation>
    <scope>NUCLEOTIDE SEQUENCE [LARGE SCALE GENOMIC DNA]</scope>
    <source>
        <strain evidence="3">JCM 3369</strain>
    </source>
</reference>
<dbReference type="RefSeq" id="WP_378063816.1">
    <property type="nucleotide sequence ID" value="NZ_JBHSXS010000027.1"/>
</dbReference>
<keyword evidence="3" id="KW-1185">Reference proteome</keyword>
<organism evidence="2 3">
    <name type="scientific">Actinomadura yumaensis</name>
    <dbReference type="NCBI Taxonomy" id="111807"/>
    <lineage>
        <taxon>Bacteria</taxon>
        <taxon>Bacillati</taxon>
        <taxon>Actinomycetota</taxon>
        <taxon>Actinomycetes</taxon>
        <taxon>Streptosporangiales</taxon>
        <taxon>Thermomonosporaceae</taxon>
        <taxon>Actinomadura</taxon>
    </lineage>
</organism>
<dbReference type="NCBIfam" id="NF038083">
    <property type="entry name" value="CU044_5270_fam"/>
    <property type="match status" value="1"/>
</dbReference>
<sequence length="355" mass="37969">MNDLVPPSGLPVRRDLPAGRHEARRAHLMSELSAPRRSFRSRAYRRRVVFGGLAAGGLAAGVAVAVVVPAGSGHRAPALVNVGATEVLTRASRAAAARPDLRPRPDQFLYVESRVYQRPGPDPKVEPGQAGVRRAWQSIDGRRAGLVRGSGVSGVGGGAGSWLCTGSEALRRREIAAIRKGRDLRVDLAHPPTGCRDEPARLSGMPTGVEGMRRWLYERSRGSNPPDVQAFVTVGDSIRERYVEPRTLSLLFAAAARVPGVTVTRGVTDMVGRKGVAVGQTWQGVRHELVFDARTYAYLGEREVVDLRSTWRPAGASPSPSPSGRVGALGEHGALVYASAEVRVAVTDRAGQLPR</sequence>
<dbReference type="Proteomes" id="UP001596380">
    <property type="component" value="Unassembled WGS sequence"/>
</dbReference>
<evidence type="ECO:0000313" key="3">
    <source>
        <dbReference type="Proteomes" id="UP001596380"/>
    </source>
</evidence>
<evidence type="ECO:0000313" key="2">
    <source>
        <dbReference type="EMBL" id="MFC6884475.1"/>
    </source>
</evidence>
<accession>A0ABW2CU83</accession>
<feature type="transmembrane region" description="Helical" evidence="1">
    <location>
        <begin position="48"/>
        <end position="68"/>
    </location>
</feature>
<keyword evidence="1" id="KW-1133">Transmembrane helix</keyword>
<protein>
    <submittedName>
        <fullName evidence="2">CU044_5270 family protein</fullName>
    </submittedName>
</protein>
<name>A0ABW2CU83_9ACTN</name>